<evidence type="ECO:0000313" key="2">
    <source>
        <dbReference type="Proteomes" id="UP001062846"/>
    </source>
</evidence>
<organism evidence="1 2">
    <name type="scientific">Rhododendron molle</name>
    <name type="common">Chinese azalea</name>
    <name type="synonym">Azalea mollis</name>
    <dbReference type="NCBI Taxonomy" id="49168"/>
    <lineage>
        <taxon>Eukaryota</taxon>
        <taxon>Viridiplantae</taxon>
        <taxon>Streptophyta</taxon>
        <taxon>Embryophyta</taxon>
        <taxon>Tracheophyta</taxon>
        <taxon>Spermatophyta</taxon>
        <taxon>Magnoliopsida</taxon>
        <taxon>eudicotyledons</taxon>
        <taxon>Gunneridae</taxon>
        <taxon>Pentapetalae</taxon>
        <taxon>asterids</taxon>
        <taxon>Ericales</taxon>
        <taxon>Ericaceae</taxon>
        <taxon>Ericoideae</taxon>
        <taxon>Rhodoreae</taxon>
        <taxon>Rhododendron</taxon>
    </lineage>
</organism>
<protein>
    <submittedName>
        <fullName evidence="1">Uncharacterized protein</fullName>
    </submittedName>
</protein>
<proteinExistence type="predicted"/>
<dbReference type="Proteomes" id="UP001062846">
    <property type="component" value="Chromosome 3"/>
</dbReference>
<keyword evidence="2" id="KW-1185">Reference proteome</keyword>
<name>A0ACC0PKS0_RHOML</name>
<evidence type="ECO:0000313" key="1">
    <source>
        <dbReference type="EMBL" id="KAI8565746.1"/>
    </source>
</evidence>
<reference evidence="1" key="1">
    <citation type="submission" date="2022-02" db="EMBL/GenBank/DDBJ databases">
        <title>Plant Genome Project.</title>
        <authorList>
            <person name="Zhang R.-G."/>
        </authorList>
    </citation>
    <scope>NUCLEOTIDE SEQUENCE</scope>
    <source>
        <strain evidence="1">AT1</strain>
    </source>
</reference>
<gene>
    <name evidence="1" type="ORF">RHMOL_Rhmol03G0285300</name>
</gene>
<comment type="caution">
    <text evidence="1">The sequence shown here is derived from an EMBL/GenBank/DDBJ whole genome shotgun (WGS) entry which is preliminary data.</text>
</comment>
<sequence>MKSCRFAMLMLVWTMKLAKSSFVMSLDLDVVASGVCWVIDHYNLHEVEGFPYLCQLLTSLVQGGSRQ</sequence>
<accession>A0ACC0PKS0</accession>
<dbReference type="EMBL" id="CM046390">
    <property type="protein sequence ID" value="KAI8565746.1"/>
    <property type="molecule type" value="Genomic_DNA"/>
</dbReference>